<dbReference type="InterPro" id="IPR050767">
    <property type="entry name" value="Sel1_AlgK"/>
</dbReference>
<dbReference type="SUPFAM" id="SSF81901">
    <property type="entry name" value="HCP-like"/>
    <property type="match status" value="1"/>
</dbReference>
<accession>A9UWR6</accession>
<dbReference type="KEGG" id="mbr:MONBRDRAFT_7370"/>
<reference evidence="2 3" key="1">
    <citation type="journal article" date="2008" name="Nature">
        <title>The genome of the choanoflagellate Monosiga brevicollis and the origin of metazoans.</title>
        <authorList>
            <consortium name="JGI Sequencing"/>
            <person name="King N."/>
            <person name="Westbrook M.J."/>
            <person name="Young S.L."/>
            <person name="Kuo A."/>
            <person name="Abedin M."/>
            <person name="Chapman J."/>
            <person name="Fairclough S."/>
            <person name="Hellsten U."/>
            <person name="Isogai Y."/>
            <person name="Letunic I."/>
            <person name="Marr M."/>
            <person name="Pincus D."/>
            <person name="Putnam N."/>
            <person name="Rokas A."/>
            <person name="Wright K.J."/>
            <person name="Zuzow R."/>
            <person name="Dirks W."/>
            <person name="Good M."/>
            <person name="Goodstein D."/>
            <person name="Lemons D."/>
            <person name="Li W."/>
            <person name="Lyons J.B."/>
            <person name="Morris A."/>
            <person name="Nichols S."/>
            <person name="Richter D.J."/>
            <person name="Salamov A."/>
            <person name="Bork P."/>
            <person name="Lim W.A."/>
            <person name="Manning G."/>
            <person name="Miller W.T."/>
            <person name="McGinnis W."/>
            <person name="Shapiro H."/>
            <person name="Tjian R."/>
            <person name="Grigoriev I.V."/>
            <person name="Rokhsar D."/>
        </authorList>
    </citation>
    <scope>NUCLEOTIDE SEQUENCE [LARGE SCALE GENOMIC DNA]</scope>
    <source>
        <strain evidence="3">MX1 / ATCC 50154</strain>
    </source>
</reference>
<dbReference type="GeneID" id="5890288"/>
<evidence type="ECO:0000313" key="3">
    <source>
        <dbReference type="Proteomes" id="UP000001357"/>
    </source>
</evidence>
<evidence type="ECO:0000256" key="1">
    <source>
        <dbReference type="ARBA" id="ARBA00038101"/>
    </source>
</evidence>
<dbReference type="Proteomes" id="UP000001357">
    <property type="component" value="Unassembled WGS sequence"/>
</dbReference>
<dbReference type="AlphaFoldDB" id="A9UWR6"/>
<dbReference type="InterPro" id="IPR011990">
    <property type="entry name" value="TPR-like_helical_dom_sf"/>
</dbReference>
<dbReference type="Gene3D" id="1.25.40.10">
    <property type="entry name" value="Tetratricopeptide repeat domain"/>
    <property type="match status" value="1"/>
</dbReference>
<proteinExistence type="inferred from homology"/>
<dbReference type="EMBL" id="CH991548">
    <property type="protein sequence ID" value="EDQ90261.1"/>
    <property type="molecule type" value="Genomic_DNA"/>
</dbReference>
<dbReference type="PANTHER" id="PTHR11102:SF147">
    <property type="entry name" value="SEL1L ADAPTOR SUBUNIT OF ERAD E3 UBIQUITIN LIGASE"/>
    <property type="match status" value="1"/>
</dbReference>
<evidence type="ECO:0000313" key="2">
    <source>
        <dbReference type="EMBL" id="EDQ90261.1"/>
    </source>
</evidence>
<sequence length="433" mass="46420">MTLASTRTWLQPTSRELWHRGRTVAPISPCASLLKRRGVHTSPALATARVDYERQASAGGQINSLALRDVEMFVQTHMHRALPNRLQDPALLADAMRAFYEKSDCEGTADKVLTALGASEDMAEPQQMELFEAAKAVLADVEGAGSTPLAQDAEYAPHGTQTVPQLALGGALMCTVGGFLDYPKTQVSAELLAAQTSALYATANILHHWATPDGIQTAVMLYGELARLGHGLASFQLGIMRLTGEAMDQDYDRALKLFSVAAQRGVGEAYLQMAMMTHKGLGLSAPDLPLAQQYYQLARDNEVPGVSFPYAVALIQESAANQTPPDAERLSSLLIEALAAAVGDDHQRYEVAATMCQVQVEHQLALQVLVELAEQKHHFAAAQAAGLALKQQGDAAGAEHFLRLSAQILRDAAAQKAQPYGAPAINYDHTGSS</sequence>
<dbReference type="SMART" id="SM00671">
    <property type="entry name" value="SEL1"/>
    <property type="match status" value="2"/>
</dbReference>
<protein>
    <submittedName>
        <fullName evidence="2">Uncharacterized protein</fullName>
    </submittedName>
</protein>
<gene>
    <name evidence="2" type="ORF">MONBRDRAFT_7370</name>
</gene>
<keyword evidence="3" id="KW-1185">Reference proteome</keyword>
<dbReference type="GO" id="GO:0005789">
    <property type="term" value="C:endoplasmic reticulum membrane"/>
    <property type="evidence" value="ECO:0000318"/>
    <property type="project" value="GO_Central"/>
</dbReference>
<dbReference type="InParanoid" id="A9UWR6"/>
<dbReference type="RefSeq" id="XP_001745028.1">
    <property type="nucleotide sequence ID" value="XM_001744976.1"/>
</dbReference>
<name>A9UWR6_MONBE</name>
<dbReference type="GO" id="GO:0036503">
    <property type="term" value="P:ERAD pathway"/>
    <property type="evidence" value="ECO:0000318"/>
    <property type="project" value="GO_Central"/>
</dbReference>
<organism evidence="2 3">
    <name type="scientific">Monosiga brevicollis</name>
    <name type="common">Choanoflagellate</name>
    <dbReference type="NCBI Taxonomy" id="81824"/>
    <lineage>
        <taxon>Eukaryota</taxon>
        <taxon>Choanoflagellata</taxon>
        <taxon>Craspedida</taxon>
        <taxon>Salpingoecidae</taxon>
        <taxon>Monosiga</taxon>
    </lineage>
</organism>
<dbReference type="Pfam" id="PF08238">
    <property type="entry name" value="Sel1"/>
    <property type="match status" value="2"/>
</dbReference>
<comment type="similarity">
    <text evidence="1">Belongs to the sel-1 family.</text>
</comment>
<dbReference type="InterPro" id="IPR006597">
    <property type="entry name" value="Sel1-like"/>
</dbReference>
<dbReference type="PANTHER" id="PTHR11102">
    <property type="entry name" value="SEL-1-LIKE PROTEIN"/>
    <property type="match status" value="1"/>
</dbReference>